<evidence type="ECO:0000256" key="1">
    <source>
        <dbReference type="SAM" id="MobiDB-lite"/>
    </source>
</evidence>
<dbReference type="KEGG" id="tpr:Tpau_2629"/>
<name>D5USF9_TSUPD</name>
<dbReference type="STRING" id="521096.Tpau_2629"/>
<evidence type="ECO:0000313" key="3">
    <source>
        <dbReference type="Proteomes" id="UP000001213"/>
    </source>
</evidence>
<dbReference type="eggNOG" id="ENOG502Z9YC">
    <property type="taxonomic scope" value="Bacteria"/>
</dbReference>
<organism evidence="2 3">
    <name type="scientific">Tsukamurella paurometabola (strain ATCC 8368 / DSM 20162 / CCUG 35730 / CIP 100753 / JCM 10117 / KCTC 9821 / NBRC 16120 / NCIMB 702349 / NCTC 13040)</name>
    <name type="common">Corynebacterium paurometabolum</name>
    <dbReference type="NCBI Taxonomy" id="521096"/>
    <lineage>
        <taxon>Bacteria</taxon>
        <taxon>Bacillati</taxon>
        <taxon>Actinomycetota</taxon>
        <taxon>Actinomycetes</taxon>
        <taxon>Mycobacteriales</taxon>
        <taxon>Tsukamurellaceae</taxon>
        <taxon>Tsukamurella</taxon>
    </lineage>
</organism>
<proteinExistence type="predicted"/>
<reference evidence="3" key="1">
    <citation type="submission" date="2010-03" db="EMBL/GenBank/DDBJ databases">
        <title>The complete chromosome of Tsukamurella paurometabola DSM 20162.</title>
        <authorList>
            <consortium name="US DOE Joint Genome Institute (JGI-PGF)"/>
            <person name="Lucas S."/>
            <person name="Copeland A."/>
            <person name="Lapidus A."/>
            <person name="Glavina del Rio T."/>
            <person name="Dalin E."/>
            <person name="Tice H."/>
            <person name="Bruce D."/>
            <person name="Goodwin L."/>
            <person name="Pitluck S."/>
            <person name="Kyrpides N."/>
            <person name="Mavromatis K."/>
            <person name="Ivanova N."/>
            <person name="Mikhailova N."/>
            <person name="Munk A.C."/>
            <person name="Brettin T."/>
            <person name="Detter J.C."/>
            <person name="Tapia R."/>
            <person name="Han C."/>
            <person name="Larimer F."/>
            <person name="Land M."/>
            <person name="Hauser L."/>
            <person name="Markowitz V."/>
            <person name="Cheng J.-F."/>
            <person name="Hugenholtz P."/>
            <person name="Woyke T."/>
            <person name="Wu D."/>
            <person name="Jando M."/>
            <person name="Brambilla E."/>
            <person name="Klenk H.-P."/>
            <person name="Eisen J.A."/>
        </authorList>
    </citation>
    <scope>NUCLEOTIDE SEQUENCE [LARGE SCALE GENOMIC DNA]</scope>
    <source>
        <strain evidence="3">ATCC 8368 / DSM 20162 / CCUG 35730 / CIP 100753 / JCM 10117 / KCTC 9821 / NBRC 16120 / NCIMB 702349 / NCTC 13040</strain>
    </source>
</reference>
<evidence type="ECO:0000313" key="2">
    <source>
        <dbReference type="EMBL" id="ADG79230.1"/>
    </source>
</evidence>
<dbReference type="Proteomes" id="UP000001213">
    <property type="component" value="Chromosome"/>
</dbReference>
<sequence length="315" mass="31600">MVAALGAVAVASAACGSSDGGAGPSSAAPEATSHAAPAPSAGCAAAAPAMPANAATIDVPQAAITLEQAGEGAQRTVALRPTATAATSLFTNSLQVSMVSGEQPSGGNRDVTLPFTSQPTCADPLDVVLYFGAPTSTDAALTKALAGQQGHIARVKLTAGGEVRSFTIAAPPGISTEAQATFEQALLQTFLRMIPLPAEPVGTGATWTSIRKIRADSDLTQTMKVTLGGTVESPVLTAVVDEEPDGDVFRVPGSSTTLTIESYTMAGKGSATIDPARAFPVDGGVQLEGGRTLVGDDPSRKLTQKTGAISRWTPA</sequence>
<feature type="region of interest" description="Disordered" evidence="1">
    <location>
        <begin position="16"/>
        <end position="42"/>
    </location>
</feature>
<dbReference type="AlphaFoldDB" id="D5USF9"/>
<reference evidence="2 3" key="2">
    <citation type="journal article" date="2011" name="Stand. Genomic Sci.">
        <title>Complete genome sequence of Tsukamurella paurometabola type strain (no. 33).</title>
        <authorList>
            <person name="Munk A.C."/>
            <person name="Lapidus A."/>
            <person name="Lucas S."/>
            <person name="Nolan M."/>
            <person name="Tice H."/>
            <person name="Cheng J.F."/>
            <person name="Del Rio T.G."/>
            <person name="Goodwin L."/>
            <person name="Pitluck S."/>
            <person name="Liolios K."/>
            <person name="Huntemann M."/>
            <person name="Ivanova N."/>
            <person name="Mavromatis K."/>
            <person name="Mikhailova N."/>
            <person name="Pati A."/>
            <person name="Chen A."/>
            <person name="Palaniappan K."/>
            <person name="Tapia R."/>
            <person name="Han C."/>
            <person name="Land M."/>
            <person name="Hauser L."/>
            <person name="Chang Y.J."/>
            <person name="Jeffries C.D."/>
            <person name="Brettin T."/>
            <person name="Yasawong M."/>
            <person name="Brambilla E.M."/>
            <person name="Rohde M."/>
            <person name="Sikorski J."/>
            <person name="Goker M."/>
            <person name="Detter J.C."/>
            <person name="Woyke T."/>
            <person name="Bristow J."/>
            <person name="Eisen J.A."/>
            <person name="Markowitz V."/>
            <person name="Hugenholtz P."/>
            <person name="Kyrpides N.C."/>
            <person name="Klenk H.P."/>
        </authorList>
    </citation>
    <scope>NUCLEOTIDE SEQUENCE [LARGE SCALE GENOMIC DNA]</scope>
    <source>
        <strain evidence="3">ATCC 8368 / DSM 20162 / CCUG 35730 / CIP 100753 / JCM 10117 / KCTC 9821 / NBRC 16120 / NCIMB 702349 / NCTC 13040</strain>
    </source>
</reference>
<protein>
    <submittedName>
        <fullName evidence="2">Uncharacterized protein</fullName>
    </submittedName>
</protein>
<accession>D5USF9</accession>
<dbReference type="EMBL" id="CP001966">
    <property type="protein sequence ID" value="ADG79230.1"/>
    <property type="molecule type" value="Genomic_DNA"/>
</dbReference>
<dbReference type="HOGENOM" id="CLU_050994_2_0_11"/>
<feature type="compositionally biased region" description="Low complexity" evidence="1">
    <location>
        <begin position="24"/>
        <end position="42"/>
    </location>
</feature>
<gene>
    <name evidence="2" type="ordered locus">Tpau_2629</name>
</gene>
<keyword evidence="3" id="KW-1185">Reference proteome</keyword>